<dbReference type="SUPFAM" id="SSF46565">
    <property type="entry name" value="Chaperone J-domain"/>
    <property type="match status" value="1"/>
</dbReference>
<feature type="domain" description="J" evidence="1">
    <location>
        <begin position="123"/>
        <end position="189"/>
    </location>
</feature>
<dbReference type="EMBL" id="CP060697">
    <property type="protein sequence ID" value="QNM84083.1"/>
    <property type="molecule type" value="Genomic_DNA"/>
</dbReference>
<reference evidence="2 3" key="1">
    <citation type="submission" date="2020-08" db="EMBL/GenBank/DDBJ databases">
        <title>Sphingomonas sp. sand1-3 16S ribosomal RNA gene Genome sequencing and assembly.</title>
        <authorList>
            <person name="Kang M."/>
        </authorList>
    </citation>
    <scope>NUCLEOTIDE SEQUENCE [LARGE SCALE GENOMIC DNA]</scope>
    <source>
        <strain evidence="3">sand1-3</strain>
    </source>
</reference>
<dbReference type="PROSITE" id="PS50076">
    <property type="entry name" value="DNAJ_2"/>
    <property type="match status" value="1"/>
</dbReference>
<evidence type="ECO:0000313" key="3">
    <source>
        <dbReference type="Proteomes" id="UP000515861"/>
    </source>
</evidence>
<dbReference type="Proteomes" id="UP000515861">
    <property type="component" value="Chromosome"/>
</dbReference>
<keyword evidence="3" id="KW-1185">Reference proteome</keyword>
<dbReference type="AlphaFoldDB" id="A0A7G9L634"/>
<dbReference type="InterPro" id="IPR001623">
    <property type="entry name" value="DnaJ_domain"/>
</dbReference>
<dbReference type="RefSeq" id="WP_187481037.1">
    <property type="nucleotide sequence ID" value="NZ_CP060697.1"/>
</dbReference>
<name>A0A7G9L634_9SPHN</name>
<dbReference type="PRINTS" id="PR00625">
    <property type="entry name" value="JDOMAIN"/>
</dbReference>
<dbReference type="SMART" id="SM00271">
    <property type="entry name" value="DnaJ"/>
    <property type="match status" value="1"/>
</dbReference>
<organism evidence="2 3">
    <name type="scientific">Sphingomonas sabuli</name>
    <dbReference type="NCBI Taxonomy" id="2764186"/>
    <lineage>
        <taxon>Bacteria</taxon>
        <taxon>Pseudomonadati</taxon>
        <taxon>Pseudomonadota</taxon>
        <taxon>Alphaproteobacteria</taxon>
        <taxon>Sphingomonadales</taxon>
        <taxon>Sphingomonadaceae</taxon>
        <taxon>Sphingomonas</taxon>
    </lineage>
</organism>
<protein>
    <submittedName>
        <fullName evidence="2">J domain-containing protein</fullName>
    </submittedName>
</protein>
<dbReference type="Pfam" id="PF00226">
    <property type="entry name" value="DnaJ"/>
    <property type="match status" value="1"/>
</dbReference>
<sequence length="194" mass="21491">MHGKVDGAEAECAYPGCRAPGEYKAPILPASFDGPGVYRLLCLDHVREHNAKYNYFTGMSPEEITEAQRPLADWDRPSRRFRHAGADPAPAWADFADPLDAIAARFRTADRGPPQRFTPGERKALSVLGLGDDAELKDVRAKYSKLVRRFHPDRNGGDRSLERELGRVIEAWQTLKTARAFTDAQSRSGAPSGK</sequence>
<dbReference type="Gene3D" id="1.10.287.110">
    <property type="entry name" value="DnaJ domain"/>
    <property type="match status" value="1"/>
</dbReference>
<accession>A0A7G9L634</accession>
<dbReference type="KEGG" id="ssau:H8M03_10025"/>
<dbReference type="CDD" id="cd06257">
    <property type="entry name" value="DnaJ"/>
    <property type="match status" value="1"/>
</dbReference>
<evidence type="ECO:0000313" key="2">
    <source>
        <dbReference type="EMBL" id="QNM84083.1"/>
    </source>
</evidence>
<dbReference type="InterPro" id="IPR036869">
    <property type="entry name" value="J_dom_sf"/>
</dbReference>
<proteinExistence type="predicted"/>
<evidence type="ECO:0000259" key="1">
    <source>
        <dbReference type="PROSITE" id="PS50076"/>
    </source>
</evidence>
<gene>
    <name evidence="2" type="ORF">H8M03_10025</name>
</gene>